<dbReference type="EMBL" id="AVCH01000156">
    <property type="protein sequence ID" value="KFN47913.1"/>
    <property type="molecule type" value="Genomic_DNA"/>
</dbReference>
<evidence type="ECO:0000259" key="1">
    <source>
        <dbReference type="Pfam" id="PF00248"/>
    </source>
</evidence>
<dbReference type="AlphaFoldDB" id="A0A091B5K5"/>
<comment type="caution">
    <text evidence="2">The sequence shown here is derived from an EMBL/GenBank/DDBJ whole genome shotgun (WGS) entry which is preliminary data.</text>
</comment>
<dbReference type="OrthoDB" id="9772407at2"/>
<dbReference type="InterPro" id="IPR023210">
    <property type="entry name" value="NADP_OxRdtase_dom"/>
</dbReference>
<accession>A0A091B5K5</accession>
<dbReference type="InterPro" id="IPR053135">
    <property type="entry name" value="AKR2_Oxidoreductase"/>
</dbReference>
<evidence type="ECO:0000313" key="2">
    <source>
        <dbReference type="EMBL" id="KFN47913.1"/>
    </source>
</evidence>
<dbReference type="eggNOG" id="COG0667">
    <property type="taxonomic scope" value="Bacteria"/>
</dbReference>
<keyword evidence="3" id="KW-1185">Reference proteome</keyword>
<dbReference type="Gene3D" id="3.20.20.100">
    <property type="entry name" value="NADP-dependent oxidoreductase domain"/>
    <property type="match status" value="1"/>
</dbReference>
<evidence type="ECO:0000313" key="3">
    <source>
        <dbReference type="Proteomes" id="UP000029392"/>
    </source>
</evidence>
<name>A0A091B5K5_9GAMM</name>
<gene>
    <name evidence="2" type="ORF">N790_07120</name>
</gene>
<dbReference type="STRING" id="1384054.N790_07120"/>
<dbReference type="InterPro" id="IPR036812">
    <property type="entry name" value="NAD(P)_OxRdtase_dom_sf"/>
</dbReference>
<dbReference type="PANTHER" id="PTHR43312:SF1">
    <property type="entry name" value="NADP-DEPENDENT OXIDOREDUCTASE DOMAIN-CONTAINING PROTEIN"/>
    <property type="match status" value="1"/>
</dbReference>
<reference evidence="2 3" key="1">
    <citation type="submission" date="2013-09" db="EMBL/GenBank/DDBJ databases">
        <title>Genome sequencing of Arenimonas malthae.</title>
        <authorList>
            <person name="Chen F."/>
            <person name="Wang G."/>
        </authorList>
    </citation>
    <scope>NUCLEOTIDE SEQUENCE [LARGE SCALE GENOMIC DNA]</scope>
    <source>
        <strain evidence="2 3">CC-JY-1</strain>
    </source>
</reference>
<protein>
    <recommendedName>
        <fullName evidence="1">NADP-dependent oxidoreductase domain-containing protein</fullName>
    </recommendedName>
</protein>
<sequence length="298" mass="32297">MIQLGGQNCTPARIALGTAQFGLAYGVSNEAGQVADSRVDEILRLGERAGMGTLDTAIAYGSSEEVLGRHRVDGWRVVSKLPAHPEGCEDIGAWVDAQLRASLLRLRVDRLHALLLHRPQQLLLPGGASLFAALERARAHGLVTKIGISIYGPEELDALSGHFAFDIVQGPFNVVDRRLADSSWLARLQDKGCEFHARSAFMQGLLLMGADSRPAYFKRWTELWTAWEAWLAETGMTPLRACMAHVLAQPGIDQVVVGVTSPGQLDEILSAACEGPGAPPSLRSLDPDLVIPPRWRIS</sequence>
<dbReference type="Pfam" id="PF00248">
    <property type="entry name" value="Aldo_ket_red"/>
    <property type="match status" value="1"/>
</dbReference>
<dbReference type="CDD" id="cd19097">
    <property type="entry name" value="AKR_unchar"/>
    <property type="match status" value="1"/>
</dbReference>
<proteinExistence type="predicted"/>
<dbReference type="RefSeq" id="WP_052385791.1">
    <property type="nucleotide sequence ID" value="NZ_AVCH01000156.1"/>
</dbReference>
<feature type="domain" description="NADP-dependent oxidoreductase" evidence="1">
    <location>
        <begin position="13"/>
        <end position="272"/>
    </location>
</feature>
<organism evidence="2 3">
    <name type="scientific">Arenimonas malthae CC-JY-1</name>
    <dbReference type="NCBI Taxonomy" id="1384054"/>
    <lineage>
        <taxon>Bacteria</taxon>
        <taxon>Pseudomonadati</taxon>
        <taxon>Pseudomonadota</taxon>
        <taxon>Gammaproteobacteria</taxon>
        <taxon>Lysobacterales</taxon>
        <taxon>Lysobacteraceae</taxon>
        <taxon>Arenimonas</taxon>
    </lineage>
</organism>
<dbReference type="SUPFAM" id="SSF51430">
    <property type="entry name" value="NAD(P)-linked oxidoreductase"/>
    <property type="match status" value="1"/>
</dbReference>
<dbReference type="PANTHER" id="PTHR43312">
    <property type="entry name" value="D-THREO-ALDOSE 1-DEHYDROGENASE"/>
    <property type="match status" value="1"/>
</dbReference>
<dbReference type="Proteomes" id="UP000029392">
    <property type="component" value="Unassembled WGS sequence"/>
</dbReference>